<protein>
    <recommendedName>
        <fullName evidence="1">SGNH hydrolase-type esterase domain-containing protein</fullName>
    </recommendedName>
</protein>
<dbReference type="EMBL" id="AZGC01000067">
    <property type="protein sequence ID" value="KRL91840.1"/>
    <property type="molecule type" value="Genomic_DNA"/>
</dbReference>
<dbReference type="InterPro" id="IPR013830">
    <property type="entry name" value="SGNH_hydro"/>
</dbReference>
<reference evidence="2 3" key="1">
    <citation type="journal article" date="2015" name="Genome Announc.">
        <title>Expanding the biotechnology potential of lactobacilli through comparative genomics of 213 strains and associated genera.</title>
        <authorList>
            <person name="Sun Z."/>
            <person name="Harris H.M."/>
            <person name="McCann A."/>
            <person name="Guo C."/>
            <person name="Argimon S."/>
            <person name="Zhang W."/>
            <person name="Yang X."/>
            <person name="Jeffery I.B."/>
            <person name="Cooney J.C."/>
            <person name="Kagawa T.F."/>
            <person name="Liu W."/>
            <person name="Song Y."/>
            <person name="Salvetti E."/>
            <person name="Wrobel A."/>
            <person name="Rasinkangas P."/>
            <person name="Parkhill J."/>
            <person name="Rea M.C."/>
            <person name="O'Sullivan O."/>
            <person name="Ritari J."/>
            <person name="Douillard F.P."/>
            <person name="Paul Ross R."/>
            <person name="Yang R."/>
            <person name="Briner A.E."/>
            <person name="Felis G.E."/>
            <person name="de Vos W.M."/>
            <person name="Barrangou R."/>
            <person name="Klaenhammer T.R."/>
            <person name="Caufield P.W."/>
            <person name="Cui Y."/>
            <person name="Zhang H."/>
            <person name="O'Toole P.W."/>
        </authorList>
    </citation>
    <scope>NUCLEOTIDE SEQUENCE [LARGE SCALE GENOMIC DNA]</scope>
    <source>
        <strain evidence="2 3">DSM 18793</strain>
    </source>
</reference>
<gene>
    <name evidence="2" type="ORF">FC21_GL000610</name>
</gene>
<evidence type="ECO:0000313" key="2">
    <source>
        <dbReference type="EMBL" id="KRL91840.1"/>
    </source>
</evidence>
<proteinExistence type="predicted"/>
<dbReference type="RefSeq" id="WP_056995858.1">
    <property type="nucleotide sequence ID" value="NZ_AZGC01000067.1"/>
</dbReference>
<dbReference type="Proteomes" id="UP000051084">
    <property type="component" value="Unassembled WGS sequence"/>
</dbReference>
<dbReference type="STRING" id="417373.GCA_001570685_01441"/>
<dbReference type="InterPro" id="IPR036514">
    <property type="entry name" value="SGNH_hydro_sf"/>
</dbReference>
<accession>A0A0R1UEE9</accession>
<comment type="caution">
    <text evidence="2">The sequence shown here is derived from an EMBL/GenBank/DDBJ whole genome shotgun (WGS) entry which is preliminary data.</text>
</comment>
<dbReference type="SUPFAM" id="SSF52266">
    <property type="entry name" value="SGNH hydrolase"/>
    <property type="match status" value="1"/>
</dbReference>
<dbReference type="Gene3D" id="3.40.50.1110">
    <property type="entry name" value="SGNH hydrolase"/>
    <property type="match status" value="1"/>
</dbReference>
<name>A0A0R1UEE9_9LACO</name>
<feature type="domain" description="SGNH hydrolase-type esterase" evidence="1">
    <location>
        <begin position="6"/>
        <end position="186"/>
    </location>
</feature>
<dbReference type="PATRIC" id="fig|1423742.4.peg.633"/>
<keyword evidence="3" id="KW-1185">Reference proteome</keyword>
<evidence type="ECO:0000313" key="3">
    <source>
        <dbReference type="Proteomes" id="UP000051084"/>
    </source>
</evidence>
<dbReference type="CDD" id="cd00229">
    <property type="entry name" value="SGNH_hydrolase"/>
    <property type="match status" value="1"/>
</dbReference>
<sequence length="351" mass="38904">MKIITYGDSIFHGDGVDQRDNIPNQLATILGADLTNAAISGAGWGSSSRDSLSQVTNTPNRGYNLAILEFGVNNFGWPTDLETVRTIVNQTITQVKFNDFNTDVMLSLPTPDFRWGKDGTVPTLDDKNDKGWSQNDLIDMLISVAESFGCQYYDWRKNPIITYDNAPELLQEGRKGVHPTAKGARLLAQALADFITKTKLGAQEIPQFISQTSPSGVTQVVANPDYIAQQAQPAQQTKIQIKLTAINSVDELIAVFNSNMTLVYKALELTFEPQKFTELDRSARNYIINSINDLKTLLGIKYVGQTFIDSDGNVSGYDLIVPESLLIEQVIVDLNKDWKTLEQFINTVNSI</sequence>
<evidence type="ECO:0000259" key="1">
    <source>
        <dbReference type="Pfam" id="PF13472"/>
    </source>
</evidence>
<dbReference type="OrthoDB" id="2326915at2"/>
<organism evidence="2 3">
    <name type="scientific">Limosilactobacillus equigenerosi DSM 18793 = JCM 14505</name>
    <dbReference type="NCBI Taxonomy" id="1423742"/>
    <lineage>
        <taxon>Bacteria</taxon>
        <taxon>Bacillati</taxon>
        <taxon>Bacillota</taxon>
        <taxon>Bacilli</taxon>
        <taxon>Lactobacillales</taxon>
        <taxon>Lactobacillaceae</taxon>
        <taxon>Limosilactobacillus</taxon>
    </lineage>
</organism>
<dbReference type="AlphaFoldDB" id="A0A0R1UEE9"/>
<dbReference type="Pfam" id="PF13472">
    <property type="entry name" value="Lipase_GDSL_2"/>
    <property type="match status" value="1"/>
</dbReference>